<sequence>MSVWDEVVGQRAAIEQFTRALAPGGNLAQAWLIAGPPGSGRSIAARAFAAALQCEQANGCGQCHACRMVLAGSHADVAVVATDTLSISKDEVRSLVATAQRSPATAPYRIIIVEDADRMSAGTFNVLLKAIEEPPPRTIWMLCVPSAQDMAQTIRSRCRLVTLVTPAPADVADLLARRDGADPQTASRAARAAQGHIGIARRYVHQPEALAQREEAARALLALTSVGGAVAYAQKLVEAANAEAKDEADRVAQSQQEEFLRATGQEAAGRIPPQLRSQLKQLEDEAKKRATRMTRDVIDRFLLDIHSVFRDMLTLQLNAGAEIINEGVMDALQARAEYSTPASSLAMLDAVGTARERIGGNVPPQLALEALLAQAALG</sequence>
<dbReference type="Pfam" id="PF13177">
    <property type="entry name" value="DNA_pol3_delta2"/>
    <property type="match status" value="1"/>
</dbReference>
<feature type="domain" description="AAA+ ATPase" evidence="1">
    <location>
        <begin position="27"/>
        <end position="166"/>
    </location>
</feature>
<evidence type="ECO:0000313" key="3">
    <source>
        <dbReference type="Proteomes" id="UP000568050"/>
    </source>
</evidence>
<dbReference type="PANTHER" id="PTHR11669">
    <property type="entry name" value="REPLICATION FACTOR C / DNA POLYMERASE III GAMMA-TAU SUBUNIT"/>
    <property type="match status" value="1"/>
</dbReference>
<evidence type="ECO:0000259" key="1">
    <source>
        <dbReference type="SMART" id="SM00382"/>
    </source>
</evidence>
<dbReference type="EMBL" id="JACHWP010000003">
    <property type="protein sequence ID" value="MBB3023199.1"/>
    <property type="molecule type" value="Genomic_DNA"/>
</dbReference>
<dbReference type="Proteomes" id="UP000568050">
    <property type="component" value="Unassembled WGS sequence"/>
</dbReference>
<reference evidence="2 3" key="1">
    <citation type="submission" date="2020-08" db="EMBL/GenBank/DDBJ databases">
        <title>Sequencing the genomes of 1000 actinobacteria strains.</title>
        <authorList>
            <person name="Klenk H.-P."/>
        </authorList>
    </citation>
    <scope>NUCLEOTIDE SEQUENCE [LARGE SCALE GENOMIC DNA]</scope>
    <source>
        <strain evidence="2 3">DSM 23040</strain>
    </source>
</reference>
<evidence type="ECO:0000313" key="2">
    <source>
        <dbReference type="EMBL" id="MBB3023199.1"/>
    </source>
</evidence>
<dbReference type="GO" id="GO:0003887">
    <property type="term" value="F:DNA-directed DNA polymerase activity"/>
    <property type="evidence" value="ECO:0007669"/>
    <property type="project" value="UniProtKB-EC"/>
</dbReference>
<dbReference type="EC" id="2.7.7.7" evidence="2"/>
<organism evidence="2 3">
    <name type="scientific">Helcobacillus massiliensis</name>
    <dbReference type="NCBI Taxonomy" id="521392"/>
    <lineage>
        <taxon>Bacteria</taxon>
        <taxon>Bacillati</taxon>
        <taxon>Actinomycetota</taxon>
        <taxon>Actinomycetes</taxon>
        <taxon>Micrococcales</taxon>
        <taxon>Dermabacteraceae</taxon>
        <taxon>Helcobacillus</taxon>
    </lineage>
</organism>
<comment type="caution">
    <text evidence="2">The sequence shown here is derived from an EMBL/GenBank/DDBJ whole genome shotgun (WGS) entry which is preliminary data.</text>
</comment>
<dbReference type="Gene3D" id="3.40.50.300">
    <property type="entry name" value="P-loop containing nucleotide triphosphate hydrolases"/>
    <property type="match status" value="1"/>
</dbReference>
<keyword evidence="2" id="KW-0548">Nucleotidyltransferase</keyword>
<dbReference type="SUPFAM" id="SSF52540">
    <property type="entry name" value="P-loop containing nucleoside triphosphate hydrolases"/>
    <property type="match status" value="1"/>
</dbReference>
<dbReference type="NCBIfam" id="NF005926">
    <property type="entry name" value="PRK07940.1"/>
    <property type="match status" value="1"/>
</dbReference>
<dbReference type="RefSeq" id="WP_183376172.1">
    <property type="nucleotide sequence ID" value="NZ_CBCSFZ010000006.1"/>
</dbReference>
<protein>
    <submittedName>
        <fullName evidence="2">DNA polymerase-3 subunit delta</fullName>
        <ecNumber evidence="2">2.7.7.7</ecNumber>
    </submittedName>
</protein>
<keyword evidence="2" id="KW-0808">Transferase</keyword>
<proteinExistence type="predicted"/>
<dbReference type="InterPro" id="IPR003593">
    <property type="entry name" value="AAA+_ATPase"/>
</dbReference>
<dbReference type="PANTHER" id="PTHR11669:SF8">
    <property type="entry name" value="DNA POLYMERASE III SUBUNIT DELTA"/>
    <property type="match status" value="1"/>
</dbReference>
<accession>A0A839QWH7</accession>
<dbReference type="GO" id="GO:0006261">
    <property type="term" value="P:DNA-templated DNA replication"/>
    <property type="evidence" value="ECO:0007669"/>
    <property type="project" value="TreeGrafter"/>
</dbReference>
<dbReference type="InterPro" id="IPR050238">
    <property type="entry name" value="DNA_Rep/Repair_Clamp_Loader"/>
</dbReference>
<gene>
    <name evidence="2" type="ORF">FHX50_001484</name>
</gene>
<dbReference type="SMART" id="SM00382">
    <property type="entry name" value="AAA"/>
    <property type="match status" value="1"/>
</dbReference>
<keyword evidence="3" id="KW-1185">Reference proteome</keyword>
<dbReference type="AlphaFoldDB" id="A0A839QWH7"/>
<dbReference type="InterPro" id="IPR027417">
    <property type="entry name" value="P-loop_NTPase"/>
</dbReference>
<name>A0A839QWH7_9MICO</name>